<protein>
    <submittedName>
        <fullName evidence="1">ATP-binding protein</fullName>
    </submittedName>
</protein>
<dbReference type="Proteomes" id="UP001601059">
    <property type="component" value="Unassembled WGS sequence"/>
</dbReference>
<gene>
    <name evidence="1" type="ORF">ACFYKX_20490</name>
</gene>
<keyword evidence="1" id="KW-0547">Nucleotide-binding</keyword>
<evidence type="ECO:0000313" key="1">
    <source>
        <dbReference type="EMBL" id="MFE8702991.1"/>
    </source>
</evidence>
<dbReference type="RefSeq" id="WP_389363139.1">
    <property type="nucleotide sequence ID" value="NZ_JBIACK010000012.1"/>
</dbReference>
<comment type="caution">
    <text evidence="1">The sequence shown here is derived from an EMBL/GenBank/DDBJ whole genome shotgun (WGS) entry which is preliminary data.</text>
</comment>
<dbReference type="EMBL" id="JBIACK010000012">
    <property type="protein sequence ID" value="MFE8702991.1"/>
    <property type="molecule type" value="Genomic_DNA"/>
</dbReference>
<evidence type="ECO:0000313" key="2">
    <source>
        <dbReference type="Proteomes" id="UP001601059"/>
    </source>
</evidence>
<keyword evidence="2" id="KW-1185">Reference proteome</keyword>
<reference evidence="1 2" key="1">
    <citation type="submission" date="2024-08" db="EMBL/GenBank/DDBJ databases">
        <title>Two novel Cytobacillus novel species.</title>
        <authorList>
            <person name="Liu G."/>
        </authorList>
    </citation>
    <scope>NUCLEOTIDE SEQUENCE [LARGE SCALE GENOMIC DNA]</scope>
    <source>
        <strain evidence="1 2">FJAT-54145</strain>
    </source>
</reference>
<sequence>MRNVTVVPFSEKEELVLATDNSGGIGLKEGDFVKVPYDVVGYYSLRVAIMECLAAGATPISVVIHNFSGDESWGALVKGVKQGLEEVSMLKIPITGSSESNFSLMQSAVGMIVVGKREVKKRVRPIFDQVNLAVIGMPLVGNEVVTMGERVAPLSLFKELSSMEGVTVWPVGSKGILLEVKQMFPEVEICEIVAELDVAKSAGPSTCFIIAYDHSVEDEVKKCAGYFYHEIHPA</sequence>
<dbReference type="GO" id="GO:0005524">
    <property type="term" value="F:ATP binding"/>
    <property type="evidence" value="ECO:0007669"/>
    <property type="project" value="UniProtKB-KW"/>
</dbReference>
<accession>A0ABW6KFP8</accession>
<name>A0ABW6KFP8_9BACI</name>
<organism evidence="1 2">
    <name type="scientific">Cytobacillus spartinae</name>
    <dbReference type="NCBI Taxonomy" id="3299023"/>
    <lineage>
        <taxon>Bacteria</taxon>
        <taxon>Bacillati</taxon>
        <taxon>Bacillota</taxon>
        <taxon>Bacilli</taxon>
        <taxon>Bacillales</taxon>
        <taxon>Bacillaceae</taxon>
        <taxon>Cytobacillus</taxon>
    </lineage>
</organism>
<keyword evidence="1" id="KW-0067">ATP-binding</keyword>
<proteinExistence type="predicted"/>